<gene>
    <name evidence="4" type="ORF">PPRIM_AZ9-3.1.T0520251</name>
</gene>
<dbReference type="PANTHER" id="PTHR24180:SF45">
    <property type="entry name" value="POLY [ADP-RIBOSE] POLYMERASE TANKYRASE"/>
    <property type="match status" value="1"/>
</dbReference>
<dbReference type="Pfam" id="PF12796">
    <property type="entry name" value="Ank_2"/>
    <property type="match status" value="1"/>
</dbReference>
<comment type="caution">
    <text evidence="4">The sequence shown here is derived from an EMBL/GenBank/DDBJ whole genome shotgun (WGS) entry which is preliminary data.</text>
</comment>
<name>A0A8S1M382_PARPR</name>
<dbReference type="AlphaFoldDB" id="A0A8S1M382"/>
<dbReference type="SMART" id="SM00248">
    <property type="entry name" value="ANK"/>
    <property type="match status" value="2"/>
</dbReference>
<dbReference type="InterPro" id="IPR051637">
    <property type="entry name" value="Ank_repeat_dom-contain_49"/>
</dbReference>
<sequence>MKRNKTENQFTKTNYIRLLNLDKIHQSVPTTPRKTKFKSLIPNHQDVQNHPILLSQLLCDIPFTHTQVIQIPTLSTSNNYYCKSTTKTHTPSASQNMYTKKLQLNHKPQRFVVKLNKKIPTILSKKSQIITSQTYRPNQTTTKFHSLTIDPKYQLINEITKGDIKSEIISKQIQPQQQLVTQFTSPNQFSRYRDCSEIDDFNNKLYGSKQIRGLLNFQKFPSENIPLKHKYKTIRASLIQYLRHLEKLKLTTKEFLSHKVFPSKPFEHIQSKHFFQLCKQGQDQEIIKFLDNNKYLVYEYDHLLMTTLHWCAMRGLESTAKILLKYGADPDSQDIVGRTPLYLALIHKQNNIAYFLILNKADPWNKMNLNYEESVIENPEGKTMLHQTRRTHILLRMTPADQRQFIWQKEQLEMYEPKKKKIASLQ</sequence>
<dbReference type="EMBL" id="CAJJDM010000052">
    <property type="protein sequence ID" value="CAD8074387.1"/>
    <property type="molecule type" value="Genomic_DNA"/>
</dbReference>
<protein>
    <submittedName>
        <fullName evidence="4">Uncharacterized protein</fullName>
    </submittedName>
</protein>
<dbReference type="PANTHER" id="PTHR24180">
    <property type="entry name" value="CYCLIN-DEPENDENT KINASE INHIBITOR 2C-RELATED"/>
    <property type="match status" value="1"/>
</dbReference>
<keyword evidence="1" id="KW-0677">Repeat</keyword>
<reference evidence="4" key="1">
    <citation type="submission" date="2021-01" db="EMBL/GenBank/DDBJ databases">
        <authorList>
            <consortium name="Genoscope - CEA"/>
            <person name="William W."/>
        </authorList>
    </citation>
    <scope>NUCLEOTIDE SEQUENCE</scope>
</reference>
<dbReference type="PROSITE" id="PS50088">
    <property type="entry name" value="ANK_REPEAT"/>
    <property type="match status" value="1"/>
</dbReference>
<dbReference type="InterPro" id="IPR002110">
    <property type="entry name" value="Ankyrin_rpt"/>
</dbReference>
<accession>A0A8S1M382</accession>
<keyword evidence="2 3" id="KW-0040">ANK repeat</keyword>
<evidence type="ECO:0000256" key="1">
    <source>
        <dbReference type="ARBA" id="ARBA00022737"/>
    </source>
</evidence>
<keyword evidence="5" id="KW-1185">Reference proteome</keyword>
<feature type="repeat" description="ANK" evidence="3">
    <location>
        <begin position="303"/>
        <end position="335"/>
    </location>
</feature>
<evidence type="ECO:0000313" key="5">
    <source>
        <dbReference type="Proteomes" id="UP000688137"/>
    </source>
</evidence>
<dbReference type="Proteomes" id="UP000688137">
    <property type="component" value="Unassembled WGS sequence"/>
</dbReference>
<evidence type="ECO:0000313" key="4">
    <source>
        <dbReference type="EMBL" id="CAD8074387.1"/>
    </source>
</evidence>
<proteinExistence type="predicted"/>
<organism evidence="4 5">
    <name type="scientific">Paramecium primaurelia</name>
    <dbReference type="NCBI Taxonomy" id="5886"/>
    <lineage>
        <taxon>Eukaryota</taxon>
        <taxon>Sar</taxon>
        <taxon>Alveolata</taxon>
        <taxon>Ciliophora</taxon>
        <taxon>Intramacronucleata</taxon>
        <taxon>Oligohymenophorea</taxon>
        <taxon>Peniculida</taxon>
        <taxon>Parameciidae</taxon>
        <taxon>Paramecium</taxon>
    </lineage>
</organism>
<evidence type="ECO:0000256" key="2">
    <source>
        <dbReference type="ARBA" id="ARBA00023043"/>
    </source>
</evidence>
<evidence type="ECO:0000256" key="3">
    <source>
        <dbReference type="PROSITE-ProRule" id="PRU00023"/>
    </source>
</evidence>